<gene>
    <name evidence="2" type="ORF">SAMN05443638_1221</name>
</gene>
<dbReference type="NCBIfam" id="NF033503">
    <property type="entry name" value="LarB"/>
    <property type="match status" value="1"/>
</dbReference>
<keyword evidence="3" id="KW-1185">Reference proteome</keyword>
<name>A0A1M4XXH1_9CLOT</name>
<dbReference type="EMBL" id="FQVM01000022">
    <property type="protein sequence ID" value="SHE98130.1"/>
    <property type="molecule type" value="Genomic_DNA"/>
</dbReference>
<evidence type="ECO:0000259" key="1">
    <source>
        <dbReference type="SMART" id="SM01001"/>
    </source>
</evidence>
<proteinExistence type="predicted"/>
<dbReference type="Proteomes" id="UP000184035">
    <property type="component" value="Unassembled WGS sequence"/>
</dbReference>
<dbReference type="GO" id="GO:0006189">
    <property type="term" value="P:'de novo' IMP biosynthetic process"/>
    <property type="evidence" value="ECO:0007669"/>
    <property type="project" value="InterPro"/>
</dbReference>
<dbReference type="InterPro" id="IPR000031">
    <property type="entry name" value="PurE_dom"/>
</dbReference>
<dbReference type="Pfam" id="PF00731">
    <property type="entry name" value="AIRC"/>
    <property type="match status" value="1"/>
</dbReference>
<dbReference type="Gene3D" id="3.40.50.1970">
    <property type="match status" value="1"/>
</dbReference>
<dbReference type="AlphaFoldDB" id="A0A1M4XXH1"/>
<dbReference type="SUPFAM" id="SSF52255">
    <property type="entry name" value="N5-CAIR mutase (phosphoribosylaminoimidazole carboxylase, PurE)"/>
    <property type="match status" value="1"/>
</dbReference>
<feature type="domain" description="PurE" evidence="1">
    <location>
        <begin position="164"/>
        <end position="293"/>
    </location>
</feature>
<dbReference type="STRING" id="1533.SAMN05443638_1221"/>
<dbReference type="GO" id="GO:0016787">
    <property type="term" value="F:hydrolase activity"/>
    <property type="evidence" value="ECO:0007669"/>
    <property type="project" value="InterPro"/>
</dbReference>
<dbReference type="PANTHER" id="PTHR43064">
    <property type="entry name" value="PHOSPHORIBOSYLAMINOIMIDAZOLE CARBOXYLASE-RELATED"/>
    <property type="match status" value="1"/>
</dbReference>
<reference evidence="2 3" key="1">
    <citation type="submission" date="2016-11" db="EMBL/GenBank/DDBJ databases">
        <authorList>
            <person name="Jaros S."/>
            <person name="Januszkiewicz K."/>
            <person name="Wedrychowicz H."/>
        </authorList>
    </citation>
    <scope>NUCLEOTIDE SEQUENCE [LARGE SCALE GENOMIC DNA]</scope>
    <source>
        <strain evidence="2 3">DSM 2631</strain>
    </source>
</reference>
<dbReference type="SMART" id="SM01001">
    <property type="entry name" value="AIRC"/>
    <property type="match status" value="1"/>
</dbReference>
<organism evidence="2 3">
    <name type="scientific">Clostridium fallax</name>
    <dbReference type="NCBI Taxonomy" id="1533"/>
    <lineage>
        <taxon>Bacteria</taxon>
        <taxon>Bacillati</taxon>
        <taxon>Bacillota</taxon>
        <taxon>Clostridia</taxon>
        <taxon>Eubacteriales</taxon>
        <taxon>Clostridiaceae</taxon>
        <taxon>Clostridium</taxon>
    </lineage>
</organism>
<evidence type="ECO:0000313" key="2">
    <source>
        <dbReference type="EMBL" id="SHE98130.1"/>
    </source>
</evidence>
<accession>A0A1M4XXH1</accession>
<dbReference type="PANTHER" id="PTHR43064:SF1">
    <property type="entry name" value="SLL1489 PROTEIN"/>
    <property type="match status" value="1"/>
</dbReference>
<sequence>MDKEYLKNILKEVEKNNLSVDNALDKLIDLPFKDLGYAKIDNHRNIRVGYPEVIYCEGKTTDQTVNIIKEMIKNNDNILATRANKEIYDKVHTFCNNASFNLLARTITIKAVKKKTFNIKRKKSYLKNEYLKNHFINFKIYKENKTSYLNKIKILNNSSQKSESYIAILTAGTSDIPVAEEAKETCEIFGNKVKTFYDVGVAGIHRLFDKLDLIRNAKVIIVIAGMEGALASVVSGLVDKPIIAVPTSVGYGANFNGLAPLLSMLNSCASGVTVVNIDNGFGAGYFASMINKI</sequence>
<evidence type="ECO:0000313" key="3">
    <source>
        <dbReference type="Proteomes" id="UP000184035"/>
    </source>
</evidence>
<dbReference type="RefSeq" id="WP_242977319.1">
    <property type="nucleotide sequence ID" value="NZ_FQVM01000022.1"/>
</dbReference>
<protein>
    <recommendedName>
        <fullName evidence="1">PurE domain-containing protein</fullName>
    </recommendedName>
</protein>
<dbReference type="InterPro" id="IPR039476">
    <property type="entry name" value="P2CMN_synthase_LarB"/>
</dbReference>